<accession>A0ACC5XUG5</accession>
<organism evidence="1 2">
    <name type="scientific">Pangasianodon gigas</name>
    <name type="common">Mekong giant catfish</name>
    <name type="synonym">Pangasius gigas</name>
    <dbReference type="NCBI Taxonomy" id="30993"/>
    <lineage>
        <taxon>Eukaryota</taxon>
        <taxon>Metazoa</taxon>
        <taxon>Chordata</taxon>
        <taxon>Craniata</taxon>
        <taxon>Vertebrata</taxon>
        <taxon>Euteleostomi</taxon>
        <taxon>Actinopterygii</taxon>
        <taxon>Neopterygii</taxon>
        <taxon>Teleostei</taxon>
        <taxon>Ostariophysi</taxon>
        <taxon>Siluriformes</taxon>
        <taxon>Pangasiidae</taxon>
        <taxon>Pangasianodon</taxon>
    </lineage>
</organism>
<gene>
    <name evidence="1" type="ORF">PGIGA_G00170100</name>
</gene>
<evidence type="ECO:0000313" key="2">
    <source>
        <dbReference type="Proteomes" id="UP000829447"/>
    </source>
</evidence>
<evidence type="ECO:0000313" key="1">
    <source>
        <dbReference type="EMBL" id="MCI4394551.1"/>
    </source>
</evidence>
<name>A0ACC5XUG5_PANGG</name>
<keyword evidence="2" id="KW-1185">Reference proteome</keyword>
<proteinExistence type="predicted"/>
<dbReference type="EMBL" id="CM040480">
    <property type="protein sequence ID" value="MCI4394551.1"/>
    <property type="molecule type" value="Genomic_DNA"/>
</dbReference>
<dbReference type="Proteomes" id="UP000829447">
    <property type="component" value="Linkage Group LG27"/>
</dbReference>
<protein>
    <submittedName>
        <fullName evidence="1">Uncharacterized protein</fullName>
    </submittedName>
</protein>
<comment type="caution">
    <text evidence="1">The sequence shown here is derived from an EMBL/GenBank/DDBJ whole genome shotgun (WGS) entry which is preliminary data.</text>
</comment>
<reference evidence="1 2" key="1">
    <citation type="journal article" date="2022" name="bioRxiv">
        <title>An ancient truncated duplication of the anti-Mullerian hormone receptor type 2 gene is a potential conserved master sex determinant in the Pangasiidae catfish family.</title>
        <authorList>
            <person name="Wen M."/>
            <person name="Pan Q."/>
            <person name="Jouanno E."/>
            <person name="Montfort J."/>
            <person name="Zahm M."/>
            <person name="Cabau C."/>
            <person name="Klopp C."/>
            <person name="Iampietro C."/>
            <person name="Roques C."/>
            <person name="Bouchez O."/>
            <person name="Castinel A."/>
            <person name="Donnadieu C."/>
            <person name="Parrinello H."/>
            <person name="Poncet C."/>
            <person name="Belmonte E."/>
            <person name="Gautier V."/>
            <person name="Avarre J.-C."/>
            <person name="Dugue R."/>
            <person name="Gustiano R."/>
            <person name="Ha T.T.T."/>
            <person name="Campet M."/>
            <person name="Sriphairoj K."/>
            <person name="Ribolli J."/>
            <person name="de Almeida F.L."/>
            <person name="Desvignes T."/>
            <person name="Postlethwait J.H."/>
            <person name="Bucao C.F."/>
            <person name="Robinson-Rechavi M."/>
            <person name="Bobe J."/>
            <person name="Herpin A."/>
            <person name="Guiguen Y."/>
        </authorList>
    </citation>
    <scope>NUCLEOTIDE SEQUENCE [LARGE SCALE GENOMIC DNA]</scope>
    <source>
        <strain evidence="1">YG-Dec2019</strain>
    </source>
</reference>
<sequence length="147" mass="16962">MDQFHWLHGYIMSRFAFISAPLIAEDAWMCMLSWITGASKWFWIEAELEIRLRDAGLPPSGRRSCCMHCGVHTRALSSQHRNAERPSMMLVMQMAPLNDGSILRGLNNEHQSCWIQESKSGFSEMNSSTDQPESLLMNKRRSEWRSV</sequence>